<dbReference type="InterPro" id="IPR023210">
    <property type="entry name" value="NADP_OxRdtase_dom"/>
</dbReference>
<dbReference type="PANTHER" id="PTHR43364:SF4">
    <property type="entry name" value="NAD(P)-LINKED OXIDOREDUCTASE SUPERFAMILY PROTEIN"/>
    <property type="match status" value="1"/>
</dbReference>
<dbReference type="OMA" id="GAVYRMW"/>
<gene>
    <name evidence="3" type="ORF">CLAFUR5_02971</name>
</gene>
<accession>A0A9Q8LCE2</accession>
<dbReference type="SUPFAM" id="SSF51430">
    <property type="entry name" value="NAD(P)-linked oxidoreductase"/>
    <property type="match status" value="1"/>
</dbReference>
<name>A0A9Q8LCE2_PASFU</name>
<evidence type="ECO:0000256" key="1">
    <source>
        <dbReference type="ARBA" id="ARBA00023002"/>
    </source>
</evidence>
<feature type="domain" description="NADP-dependent oxidoreductase" evidence="2">
    <location>
        <begin position="16"/>
        <end position="276"/>
    </location>
</feature>
<dbReference type="Gene3D" id="3.20.20.100">
    <property type="entry name" value="NADP-dependent oxidoreductase domain"/>
    <property type="match status" value="1"/>
</dbReference>
<dbReference type="OrthoDB" id="48988at2759"/>
<protein>
    <submittedName>
        <fullName evidence="3">Aflatoxin B1 aldehyde reductase member 4</fullName>
    </submittedName>
</protein>
<dbReference type="InterPro" id="IPR050523">
    <property type="entry name" value="AKR_Detox_Biosynth"/>
</dbReference>
<dbReference type="AlphaFoldDB" id="A0A9Q8LCE2"/>
<dbReference type="GO" id="GO:0016491">
    <property type="term" value="F:oxidoreductase activity"/>
    <property type="evidence" value="ECO:0007669"/>
    <property type="project" value="UniProtKB-KW"/>
</dbReference>
<keyword evidence="1" id="KW-0560">Oxidoreductase</keyword>
<reference evidence="3" key="2">
    <citation type="journal article" date="2022" name="Microb. Genom.">
        <title>A chromosome-scale genome assembly of the tomato pathogen Cladosporium fulvum reveals a compartmentalized genome architecture and the presence of a dispensable chromosome.</title>
        <authorList>
            <person name="Zaccaron A.Z."/>
            <person name="Chen L.H."/>
            <person name="Samaras A."/>
            <person name="Stergiopoulos I."/>
        </authorList>
    </citation>
    <scope>NUCLEOTIDE SEQUENCE</scope>
    <source>
        <strain evidence="3">Race5_Kim</strain>
    </source>
</reference>
<dbReference type="EMBL" id="CP090164">
    <property type="protein sequence ID" value="UJO14634.1"/>
    <property type="molecule type" value="Genomic_DNA"/>
</dbReference>
<dbReference type="KEGG" id="ffu:CLAFUR5_02971"/>
<organism evidence="3 4">
    <name type="scientific">Passalora fulva</name>
    <name type="common">Tomato leaf mold</name>
    <name type="synonym">Cladosporium fulvum</name>
    <dbReference type="NCBI Taxonomy" id="5499"/>
    <lineage>
        <taxon>Eukaryota</taxon>
        <taxon>Fungi</taxon>
        <taxon>Dikarya</taxon>
        <taxon>Ascomycota</taxon>
        <taxon>Pezizomycotina</taxon>
        <taxon>Dothideomycetes</taxon>
        <taxon>Dothideomycetidae</taxon>
        <taxon>Mycosphaerellales</taxon>
        <taxon>Mycosphaerellaceae</taxon>
        <taxon>Fulvia</taxon>
    </lineage>
</organism>
<sequence length="308" mass="34292">MPPHFISGDIGQHDPEAVSKIFEQHNITHIDTAARYQNGESEKIIGRSSLPKQISINTKILITEMTDPFLLPDRIEKSLMNSLKVLNLGQVDTLYCHGPDSITPIADQAKALNEHYKQGRFKHLGVSNFSTEMLQEWLDIAGEEGYVKPSWYQGQYNLLCRGHEDTLFPLLRKHGIHYAGYAPLGGGFLLGNFTEDGVQAGKRFSLQTPYVKWYDHASMHEAVKKLNGVSERAGVEMDELSLRWLVYHSALEEGDAVILGLSSKLTHFESSLKKAQGGPLESGVAAGLSALWEGVKADGMDMIDTRKW</sequence>
<evidence type="ECO:0000259" key="2">
    <source>
        <dbReference type="Pfam" id="PF00248"/>
    </source>
</evidence>
<evidence type="ECO:0000313" key="3">
    <source>
        <dbReference type="EMBL" id="UJO14634.1"/>
    </source>
</evidence>
<dbReference type="InterPro" id="IPR036812">
    <property type="entry name" value="NAD(P)_OxRdtase_dom_sf"/>
</dbReference>
<dbReference type="Proteomes" id="UP000756132">
    <property type="component" value="Chromosome 2"/>
</dbReference>
<reference evidence="3" key="1">
    <citation type="submission" date="2021-12" db="EMBL/GenBank/DDBJ databases">
        <authorList>
            <person name="Zaccaron A."/>
            <person name="Stergiopoulos I."/>
        </authorList>
    </citation>
    <scope>NUCLEOTIDE SEQUENCE</scope>
    <source>
        <strain evidence="3">Race5_Kim</strain>
    </source>
</reference>
<keyword evidence="4" id="KW-1185">Reference proteome</keyword>
<dbReference type="InterPro" id="IPR018170">
    <property type="entry name" value="Aldo/ket_reductase_CS"/>
</dbReference>
<dbReference type="Pfam" id="PF00248">
    <property type="entry name" value="Aldo_ket_red"/>
    <property type="match status" value="1"/>
</dbReference>
<dbReference type="GeneID" id="71982849"/>
<dbReference type="PROSITE" id="PS00062">
    <property type="entry name" value="ALDOKETO_REDUCTASE_2"/>
    <property type="match status" value="1"/>
</dbReference>
<dbReference type="PANTHER" id="PTHR43364">
    <property type="entry name" value="NADH-SPECIFIC METHYLGLYOXAL REDUCTASE-RELATED"/>
    <property type="match status" value="1"/>
</dbReference>
<evidence type="ECO:0000313" key="4">
    <source>
        <dbReference type="Proteomes" id="UP000756132"/>
    </source>
</evidence>
<dbReference type="RefSeq" id="XP_047759000.1">
    <property type="nucleotide sequence ID" value="XM_047902119.1"/>
</dbReference>
<proteinExistence type="predicted"/>